<gene>
    <name evidence="2" type="ORF">LAFE_0A04038G</name>
</gene>
<sequence length="500" mass="57436">MSVSKENSKARHIKNYRKREMLRKKIKQRGNLLFGPKNQRSTEIKEENTETNQLVTKKPSDSAEEIARLLLQTQIQEILTENFILLGSTGMTGKNILSQLSQPWIYLGASGNLQSKLNELDAFLEEKNDLHNSSKAEFTDELLQNEDRIKIRKNIFCFNRKPISFDSMVKLENLNDDWKHELNFNEKCFTCTKADLQSVSSPAAEGEFVLPKGPDRELEFRIYLQLQEFTYLMDYLNEDQKVQIELQVAVTIFLENNSEKWPSIMTRIFKKSQSDGHIFSKESNAAISWNIPPLKRVSTLISALGSTYFQQQKSHVPRGFVDYDLNMQMASKFVSDKVDSCFKRMVVVTSFNNLILSNVNEYFNTKLRLEHDLISQIHSLDQLVVLRPGPLVGSHTDDFMIKKPTKSSFLLTKPINKALYYQKYFLEFNSHLSKEIAQVGLRTKIAEKIAAFIYQRSFSCLFGYAVPVEKVANVAAVRAISPSCTEHPVVIIKSDEIDKL</sequence>
<evidence type="ECO:0000256" key="1">
    <source>
        <dbReference type="SAM" id="MobiDB-lite"/>
    </source>
</evidence>
<dbReference type="OMA" id="TIDYINM"/>
<dbReference type="OrthoDB" id="4067292at2759"/>
<keyword evidence="3" id="KW-1185">Reference proteome</keyword>
<proteinExistence type="predicted"/>
<name>A0A1G4M716_LACFM</name>
<evidence type="ECO:0000313" key="2">
    <source>
        <dbReference type="EMBL" id="SCV99478.1"/>
    </source>
</evidence>
<dbReference type="Proteomes" id="UP000190831">
    <property type="component" value="Chromosome A"/>
</dbReference>
<protein>
    <submittedName>
        <fullName evidence="2">LAFE_0A04038g1_1</fullName>
    </submittedName>
</protein>
<evidence type="ECO:0000313" key="3">
    <source>
        <dbReference type="Proteomes" id="UP000190831"/>
    </source>
</evidence>
<dbReference type="AlphaFoldDB" id="A0A1G4M716"/>
<accession>A0A1G4M716</accession>
<dbReference type="Gene3D" id="3.40.50.720">
    <property type="entry name" value="NAD(P)-binding Rossmann-like Domain"/>
    <property type="match status" value="1"/>
</dbReference>
<feature type="region of interest" description="Disordered" evidence="1">
    <location>
        <begin position="32"/>
        <end position="58"/>
    </location>
</feature>
<dbReference type="Pfam" id="PF08732">
    <property type="entry name" value="HIM1"/>
    <property type="match status" value="1"/>
</dbReference>
<organism evidence="2 3">
    <name type="scientific">Lachancea fermentati</name>
    <name type="common">Zygosaccharomyces fermentati</name>
    <dbReference type="NCBI Taxonomy" id="4955"/>
    <lineage>
        <taxon>Eukaryota</taxon>
        <taxon>Fungi</taxon>
        <taxon>Dikarya</taxon>
        <taxon>Ascomycota</taxon>
        <taxon>Saccharomycotina</taxon>
        <taxon>Saccharomycetes</taxon>
        <taxon>Saccharomycetales</taxon>
        <taxon>Saccharomycetaceae</taxon>
        <taxon>Lachancea</taxon>
    </lineage>
</organism>
<dbReference type="EMBL" id="LT598487">
    <property type="protein sequence ID" value="SCV99478.1"/>
    <property type="molecule type" value="Genomic_DNA"/>
</dbReference>
<dbReference type="STRING" id="4955.A0A1G4M716"/>
<reference evidence="2 3" key="1">
    <citation type="submission" date="2016-03" db="EMBL/GenBank/DDBJ databases">
        <authorList>
            <person name="Devillers H."/>
        </authorList>
    </citation>
    <scope>NUCLEOTIDE SEQUENCE [LARGE SCALE GENOMIC DNA]</scope>
    <source>
        <strain evidence="2">CBS 6772</strain>
    </source>
</reference>
<dbReference type="InterPro" id="IPR014843">
    <property type="entry name" value="Him1/Fmp52"/>
</dbReference>